<dbReference type="GO" id="GO:0005737">
    <property type="term" value="C:cytoplasm"/>
    <property type="evidence" value="ECO:0007669"/>
    <property type="project" value="InterPro"/>
</dbReference>
<dbReference type="PANTHER" id="PTHR40398:SF1">
    <property type="entry name" value="PTS SYSTEM GLUCITOL_SORBITOL-SPECIFIC EIIA COMPONENT"/>
    <property type="match status" value="1"/>
</dbReference>
<gene>
    <name evidence="2" type="ORF">JW646_05670</name>
</gene>
<dbReference type="Proteomes" id="UP001198983">
    <property type="component" value="Chromosome"/>
</dbReference>
<dbReference type="AlphaFoldDB" id="A0AAX2ZHX3"/>
<protein>
    <submittedName>
        <fullName evidence="2">PTS glucitol/sorbitol transporter subunit IIA</fullName>
    </submittedName>
</protein>
<accession>A0AAX2ZHX3</accession>
<dbReference type="PANTHER" id="PTHR40398">
    <property type="entry name" value="PTS SYSTEM GLUCITOL/SORBITOL-SPECIFIC EIIA COMPONENT"/>
    <property type="match status" value="1"/>
</dbReference>
<keyword evidence="3" id="KW-1185">Reference proteome</keyword>
<dbReference type="InterPro" id="IPR036665">
    <property type="entry name" value="PTS_IIA_glucitol/sorbitol_sf"/>
</dbReference>
<dbReference type="EMBL" id="CP081135">
    <property type="protein sequence ID" value="UEL48938.1"/>
    <property type="molecule type" value="Genomic_DNA"/>
</dbReference>
<name>A0AAX2ZHX3_9FIRM</name>
<dbReference type="KEGG" id="tem:JW646_05670"/>
<dbReference type="Gene3D" id="2.40.33.40">
    <property type="entry name" value="Phosphotransferase system, glucitol/sorbitol-specific IIA component"/>
    <property type="match status" value="1"/>
</dbReference>
<sequence length="120" mass="13097">MSIIYKNKIKNIGSEVSAFEGEPMFILFGDNAPDTLKDFCYTVDIQPVSETIEVGNIVEIDEKEYKITAIGNIAEQNLVSLGHVTIVFDGSTQASLPGSIYVESLDVPKLSIGSEILIKK</sequence>
<dbReference type="Pfam" id="PF03829">
    <property type="entry name" value="PTSIIA_gutA"/>
    <property type="match status" value="1"/>
</dbReference>
<dbReference type="PROSITE" id="PS51097">
    <property type="entry name" value="PTS_EIIA_TYPE_5"/>
    <property type="match status" value="1"/>
</dbReference>
<evidence type="ECO:0000313" key="3">
    <source>
        <dbReference type="Proteomes" id="UP001198983"/>
    </source>
</evidence>
<reference evidence="2 3" key="1">
    <citation type="journal article" date="2023" name="Int. J. Syst. Evol. Microbiol.">
        <title>Terrisporobacter hibernicus sp. nov., isolated from bovine faeces in Northern Ireland.</title>
        <authorList>
            <person name="Mitchell M."/>
            <person name="Nguyen S.V."/>
            <person name="Connor M."/>
            <person name="Fairley D.J."/>
            <person name="Donoghue O."/>
            <person name="Marshall H."/>
            <person name="Koolman L."/>
            <person name="McMullan G."/>
            <person name="Schaffer K.E."/>
            <person name="McGrath J.W."/>
            <person name="Fanning S."/>
        </authorList>
    </citation>
    <scope>NUCLEOTIDE SEQUENCE [LARGE SCALE GENOMIC DNA]</scope>
    <source>
        <strain evidence="2 3">MCA3</strain>
    </source>
</reference>
<dbReference type="GO" id="GO:0016301">
    <property type="term" value="F:kinase activity"/>
    <property type="evidence" value="ECO:0007669"/>
    <property type="project" value="TreeGrafter"/>
</dbReference>
<dbReference type="GO" id="GO:0008982">
    <property type="term" value="F:protein-N(PI)-phosphohistidine-sugar phosphotransferase activity"/>
    <property type="evidence" value="ECO:0007669"/>
    <property type="project" value="InterPro"/>
</dbReference>
<evidence type="ECO:0000256" key="1">
    <source>
        <dbReference type="PROSITE-ProRule" id="PRU00420"/>
    </source>
</evidence>
<dbReference type="InterPro" id="IPR004716">
    <property type="entry name" value="PTS_IIA_glucitol/sorbitol-sp"/>
</dbReference>
<dbReference type="GO" id="GO:0009401">
    <property type="term" value="P:phosphoenolpyruvate-dependent sugar phosphotransferase system"/>
    <property type="evidence" value="ECO:0007669"/>
    <property type="project" value="InterPro"/>
</dbReference>
<evidence type="ECO:0000313" key="2">
    <source>
        <dbReference type="EMBL" id="UEL48938.1"/>
    </source>
</evidence>
<organism evidence="2 3">
    <name type="scientific">Terrisporobacter hibernicus</name>
    <dbReference type="NCBI Taxonomy" id="2813371"/>
    <lineage>
        <taxon>Bacteria</taxon>
        <taxon>Bacillati</taxon>
        <taxon>Bacillota</taxon>
        <taxon>Clostridia</taxon>
        <taxon>Peptostreptococcales</taxon>
        <taxon>Peptostreptococcaceae</taxon>
        <taxon>Terrisporobacter</taxon>
    </lineage>
</organism>
<comment type="caution">
    <text evidence="1">Lacks conserved residue(s) required for the propagation of feature annotation.</text>
</comment>
<dbReference type="RefSeq" id="WP_148558300.1">
    <property type="nucleotide sequence ID" value="NZ_CP081135.1"/>
</dbReference>
<dbReference type="SUPFAM" id="SSF141530">
    <property type="entry name" value="PTSIIA/GutA-like"/>
    <property type="match status" value="1"/>
</dbReference>
<proteinExistence type="predicted"/>